<evidence type="ECO:0000313" key="3">
    <source>
        <dbReference type="Proteomes" id="UP000182692"/>
    </source>
</evidence>
<keyword evidence="1" id="KW-0732">Signal</keyword>
<feature type="signal peptide" evidence="1">
    <location>
        <begin position="1"/>
        <end position="23"/>
    </location>
</feature>
<proteinExistence type="predicted"/>
<gene>
    <name evidence="2" type="ORF">SAMN03084138_02877</name>
</gene>
<name>A0A1I5SFX7_9GAMM</name>
<protein>
    <recommendedName>
        <fullName evidence="4">DUF4189 domain-containing protein</fullName>
    </recommendedName>
</protein>
<evidence type="ECO:0008006" key="4">
    <source>
        <dbReference type="Google" id="ProtNLM"/>
    </source>
</evidence>
<dbReference type="Proteomes" id="UP000182692">
    <property type="component" value="Unassembled WGS sequence"/>
</dbReference>
<dbReference type="AlphaFoldDB" id="A0A1I5SFX7"/>
<dbReference type="STRING" id="1121869.SAMN03084138_02877"/>
<accession>A0A1I5SFX7</accession>
<dbReference type="GeneID" id="35870558"/>
<dbReference type="EMBL" id="FOWR01000021">
    <property type="protein sequence ID" value="SFP69609.1"/>
    <property type="molecule type" value="Genomic_DNA"/>
</dbReference>
<dbReference type="PROSITE" id="PS51257">
    <property type="entry name" value="PROKAR_LIPOPROTEIN"/>
    <property type="match status" value="1"/>
</dbReference>
<feature type="chain" id="PRO_5010209664" description="DUF4189 domain-containing protein" evidence="1">
    <location>
        <begin position="24"/>
        <end position="203"/>
    </location>
</feature>
<sequence>MKIRTFVRLGCIASAIILTGCQATTGQTSLYEKYKFQPDNKAYSIGTNGKAGAAWGADSIDRAVDLANQTCLRDGGLNCGVVDINGQPAANFSSYENEVSQNPAETPSKKTVKRSTKQPLLLPGAFGVQPMTFTEIDSNSCKTITSNSISTVPEHLEVELSNAAYMLSGNRYHITKIISNDDESISVIADIYRCSQRTLSKAD</sequence>
<dbReference type="OrthoDB" id="5816401at2"/>
<reference evidence="2 3" key="1">
    <citation type="submission" date="2016-10" db="EMBL/GenBank/DDBJ databases">
        <authorList>
            <person name="de Groot N.N."/>
        </authorList>
    </citation>
    <scope>NUCLEOTIDE SEQUENCE [LARGE SCALE GENOMIC DNA]</scope>
    <source>
        <strain evidence="2 3">DSM 15893</strain>
    </source>
</reference>
<evidence type="ECO:0000256" key="1">
    <source>
        <dbReference type="SAM" id="SignalP"/>
    </source>
</evidence>
<dbReference type="SUPFAM" id="SSF159871">
    <property type="entry name" value="YdgH-like"/>
    <property type="match status" value="1"/>
</dbReference>
<dbReference type="RefSeq" id="WP_017011246.1">
    <property type="nucleotide sequence ID" value="NZ_FOWR01000021.1"/>
</dbReference>
<organism evidence="2 3">
    <name type="scientific">Enterovibrio norvegicus DSM 15893</name>
    <dbReference type="NCBI Taxonomy" id="1121869"/>
    <lineage>
        <taxon>Bacteria</taxon>
        <taxon>Pseudomonadati</taxon>
        <taxon>Pseudomonadota</taxon>
        <taxon>Gammaproteobacteria</taxon>
        <taxon>Vibrionales</taxon>
        <taxon>Vibrionaceae</taxon>
        <taxon>Enterovibrio</taxon>
    </lineage>
</organism>
<evidence type="ECO:0000313" key="2">
    <source>
        <dbReference type="EMBL" id="SFP69609.1"/>
    </source>
</evidence>
<dbReference type="InterPro" id="IPR036275">
    <property type="entry name" value="YdgH-like_sf"/>
</dbReference>